<keyword evidence="6" id="KW-0472">Membrane</keyword>
<evidence type="ECO:0000313" key="8">
    <source>
        <dbReference type="Proteomes" id="UP000039046"/>
    </source>
</evidence>
<dbReference type="GO" id="GO:0016020">
    <property type="term" value="C:membrane"/>
    <property type="evidence" value="ECO:0007669"/>
    <property type="project" value="UniProtKB-SubCell"/>
</dbReference>
<proteinExistence type="predicted"/>
<dbReference type="GO" id="GO:0005739">
    <property type="term" value="C:mitochondrion"/>
    <property type="evidence" value="ECO:0007669"/>
    <property type="project" value="UniProtKB-SubCell"/>
</dbReference>
<name>A0A0A1SXR6_9HYPO</name>
<gene>
    <name evidence="7" type="ORF">VHEMI03143</name>
</gene>
<dbReference type="PANTHER" id="PTHR48182">
    <property type="entry name" value="PROTEIN SERAC1"/>
    <property type="match status" value="1"/>
</dbReference>
<dbReference type="PANTHER" id="PTHR48182:SF2">
    <property type="entry name" value="PROTEIN SERAC1"/>
    <property type="match status" value="1"/>
</dbReference>
<dbReference type="EMBL" id="CDHN01000001">
    <property type="protein sequence ID" value="CEJ83116.1"/>
    <property type="molecule type" value="Genomic_DNA"/>
</dbReference>
<evidence type="ECO:0000256" key="6">
    <source>
        <dbReference type="ARBA" id="ARBA00023136"/>
    </source>
</evidence>
<dbReference type="InterPro" id="IPR052374">
    <property type="entry name" value="SERAC1"/>
</dbReference>
<dbReference type="InterPro" id="IPR029058">
    <property type="entry name" value="AB_hydrolase_fold"/>
</dbReference>
<dbReference type="OrthoDB" id="4934182at2759"/>
<dbReference type="AlphaFoldDB" id="A0A0A1SXR6"/>
<evidence type="ECO:0000256" key="5">
    <source>
        <dbReference type="ARBA" id="ARBA00023128"/>
    </source>
</evidence>
<sequence>MRKDDTFRVKGIPLDWDADQLQSASNEQDGAALPTVKSLALETHGRSLSATVNFESLPNSMKALNRERSWNIHLPNNSAPLSLDDNFYGMTTIFAPPAEHHKVEYVERDNVDSSVDTSSVVAISGLGGHAFGSFKKRGGNFMWLRDALPFDLGDETTNGPMARVLIYGYNSKVANSHSIQNLEDLATAFHAGLRQVVDNQKRPIILIAHSLGGLVVKQVLITLSQSQDVKDQQIFQSTYGMAFCGVPRHGMNIQSLILIAKDGHNRFLIESLNNMQPQILRRQHQDFLKALSSESKSEIVCFYETLMSPTTEQDINGEWEMTGPEALLVTRESATTCRPWEAGPEYACAINRSHSELVKFNHHDADYENVCERLRGLAHRAVAASKGRPELRTSILPRFFESHINVNNLLVEKTCLPAFKILSSAITLLRR</sequence>
<evidence type="ECO:0000256" key="3">
    <source>
        <dbReference type="ARBA" id="ARBA00004370"/>
    </source>
</evidence>
<keyword evidence="5" id="KW-0496">Mitochondrion</keyword>
<dbReference type="SUPFAM" id="SSF53474">
    <property type="entry name" value="alpha/beta-Hydrolases"/>
    <property type="match status" value="1"/>
</dbReference>
<keyword evidence="4" id="KW-0256">Endoplasmic reticulum</keyword>
<evidence type="ECO:0000256" key="1">
    <source>
        <dbReference type="ARBA" id="ARBA00004173"/>
    </source>
</evidence>
<accession>A0A0A1SXR6</accession>
<evidence type="ECO:0000256" key="4">
    <source>
        <dbReference type="ARBA" id="ARBA00022824"/>
    </source>
</evidence>
<keyword evidence="8" id="KW-1185">Reference proteome</keyword>
<dbReference type="GO" id="GO:0005783">
    <property type="term" value="C:endoplasmic reticulum"/>
    <property type="evidence" value="ECO:0007669"/>
    <property type="project" value="UniProtKB-SubCell"/>
</dbReference>
<protein>
    <recommendedName>
        <fullName evidence="9">DUF676 domain-containing protein</fullName>
    </recommendedName>
</protein>
<comment type="subcellular location">
    <subcellularLocation>
        <location evidence="2">Endoplasmic reticulum</location>
    </subcellularLocation>
    <subcellularLocation>
        <location evidence="3">Membrane</location>
    </subcellularLocation>
    <subcellularLocation>
        <location evidence="1">Mitochondrion</location>
    </subcellularLocation>
</comment>
<evidence type="ECO:0000256" key="2">
    <source>
        <dbReference type="ARBA" id="ARBA00004240"/>
    </source>
</evidence>
<dbReference type="Gene3D" id="3.40.50.1820">
    <property type="entry name" value="alpha/beta hydrolase"/>
    <property type="match status" value="1"/>
</dbReference>
<dbReference type="Proteomes" id="UP000039046">
    <property type="component" value="Unassembled WGS sequence"/>
</dbReference>
<reference evidence="7 8" key="1">
    <citation type="journal article" date="2015" name="Genome Announc.">
        <title>Draft Genome Sequence and Gene Annotation of the Entomopathogenic Fungus Verticillium hemipterigenum.</title>
        <authorList>
            <person name="Horn F."/>
            <person name="Habel A."/>
            <person name="Scharf D.H."/>
            <person name="Dworschak J."/>
            <person name="Brakhage A.A."/>
            <person name="Guthke R."/>
            <person name="Hertweck C."/>
            <person name="Linde J."/>
        </authorList>
    </citation>
    <scope>NUCLEOTIDE SEQUENCE [LARGE SCALE GENOMIC DNA]</scope>
</reference>
<evidence type="ECO:0008006" key="9">
    <source>
        <dbReference type="Google" id="ProtNLM"/>
    </source>
</evidence>
<organism evidence="7 8">
    <name type="scientific">[Torrubiella] hemipterigena</name>
    <dbReference type="NCBI Taxonomy" id="1531966"/>
    <lineage>
        <taxon>Eukaryota</taxon>
        <taxon>Fungi</taxon>
        <taxon>Dikarya</taxon>
        <taxon>Ascomycota</taxon>
        <taxon>Pezizomycotina</taxon>
        <taxon>Sordariomycetes</taxon>
        <taxon>Hypocreomycetidae</taxon>
        <taxon>Hypocreales</taxon>
        <taxon>Clavicipitaceae</taxon>
        <taxon>Clavicipitaceae incertae sedis</taxon>
        <taxon>'Torrubiella' clade</taxon>
    </lineage>
</organism>
<evidence type="ECO:0000313" key="7">
    <source>
        <dbReference type="EMBL" id="CEJ83116.1"/>
    </source>
</evidence>